<dbReference type="InterPro" id="IPR013087">
    <property type="entry name" value="Znf_C2H2_type"/>
</dbReference>
<organism evidence="11 12">
    <name type="scientific">Cochliobolus heterostrophus (strain C5 / ATCC 48332 / race O)</name>
    <name type="common">Southern corn leaf blight fungus</name>
    <name type="synonym">Bipolaris maydis</name>
    <dbReference type="NCBI Taxonomy" id="701091"/>
    <lineage>
        <taxon>Eukaryota</taxon>
        <taxon>Fungi</taxon>
        <taxon>Dikarya</taxon>
        <taxon>Ascomycota</taxon>
        <taxon>Pezizomycotina</taxon>
        <taxon>Dothideomycetes</taxon>
        <taxon>Pleosporomycetidae</taxon>
        <taxon>Pleosporales</taxon>
        <taxon>Pleosporineae</taxon>
        <taxon>Pleosporaceae</taxon>
        <taxon>Bipolaris</taxon>
    </lineage>
</organism>
<dbReference type="STRING" id="701091.M2ULA8"/>
<dbReference type="GO" id="GO:0000981">
    <property type="term" value="F:DNA-binding transcription factor activity, RNA polymerase II-specific"/>
    <property type="evidence" value="ECO:0007669"/>
    <property type="project" value="InterPro"/>
</dbReference>
<dbReference type="SMART" id="SM00355">
    <property type="entry name" value="ZnF_C2H2"/>
    <property type="match status" value="2"/>
</dbReference>
<dbReference type="OrthoDB" id="10018191at2759"/>
<evidence type="ECO:0008006" key="13">
    <source>
        <dbReference type="Google" id="ProtNLM"/>
    </source>
</evidence>
<dbReference type="Pfam" id="PF00172">
    <property type="entry name" value="Zn_clus"/>
    <property type="match status" value="1"/>
</dbReference>
<dbReference type="PANTHER" id="PTHR47660:SF7">
    <property type="entry name" value="TRANSCRIPTION FACTOR WITH C2H2 AND ZN(2)-CYS(6) DNA BINDING DOMAIN (EUROFUNG)"/>
    <property type="match status" value="1"/>
</dbReference>
<dbReference type="HOGENOM" id="CLU_006593_0_0_1"/>
<feature type="coiled-coil region" evidence="7">
    <location>
        <begin position="658"/>
        <end position="685"/>
    </location>
</feature>
<dbReference type="eggNOG" id="ENOG502S95D">
    <property type="taxonomic scope" value="Eukaryota"/>
</dbReference>
<keyword evidence="1" id="KW-0479">Metal-binding</keyword>
<dbReference type="PROSITE" id="PS50048">
    <property type="entry name" value="ZN2_CY6_FUNGAL_2"/>
    <property type="match status" value="1"/>
</dbReference>
<keyword evidence="5" id="KW-0539">Nucleus</keyword>
<protein>
    <recommendedName>
        <fullName evidence="13">Zn(2)-C6 fungal-type domain-containing protein</fullName>
    </recommendedName>
</protein>
<dbReference type="SUPFAM" id="SSF57667">
    <property type="entry name" value="beta-beta-alpha zinc fingers"/>
    <property type="match status" value="1"/>
</dbReference>
<feature type="domain" description="Zn(2)-C6 fungal-type" evidence="9">
    <location>
        <begin position="83"/>
        <end position="112"/>
    </location>
</feature>
<dbReference type="PROSITE" id="PS00028">
    <property type="entry name" value="ZINC_FINGER_C2H2_1"/>
    <property type="match status" value="2"/>
</dbReference>
<feature type="region of interest" description="Disordered" evidence="8">
    <location>
        <begin position="628"/>
        <end position="652"/>
    </location>
</feature>
<evidence type="ECO:0000256" key="1">
    <source>
        <dbReference type="ARBA" id="ARBA00022723"/>
    </source>
</evidence>
<dbReference type="InterPro" id="IPR036236">
    <property type="entry name" value="Znf_C2H2_sf"/>
</dbReference>
<evidence type="ECO:0000256" key="2">
    <source>
        <dbReference type="ARBA" id="ARBA00022833"/>
    </source>
</evidence>
<evidence type="ECO:0000256" key="5">
    <source>
        <dbReference type="ARBA" id="ARBA00023242"/>
    </source>
</evidence>
<dbReference type="SMART" id="SM00066">
    <property type="entry name" value="GAL4"/>
    <property type="match status" value="1"/>
</dbReference>
<dbReference type="CDD" id="cd12148">
    <property type="entry name" value="fungal_TF_MHR"/>
    <property type="match status" value="1"/>
</dbReference>
<dbReference type="Pfam" id="PF04082">
    <property type="entry name" value="Fungal_trans"/>
    <property type="match status" value="1"/>
</dbReference>
<dbReference type="AlphaFoldDB" id="M2ULA8"/>
<evidence type="ECO:0000256" key="6">
    <source>
        <dbReference type="PROSITE-ProRule" id="PRU00042"/>
    </source>
</evidence>
<proteinExistence type="predicted"/>
<keyword evidence="12" id="KW-1185">Reference proteome</keyword>
<dbReference type="GO" id="GO:0006351">
    <property type="term" value="P:DNA-templated transcription"/>
    <property type="evidence" value="ECO:0007669"/>
    <property type="project" value="InterPro"/>
</dbReference>
<keyword evidence="6" id="KW-0863">Zinc-finger</keyword>
<dbReference type="Gene3D" id="3.30.160.60">
    <property type="entry name" value="Classic Zinc Finger"/>
    <property type="match status" value="1"/>
</dbReference>
<gene>
    <name evidence="11" type="ORF">COCHEDRAFT_1093173</name>
</gene>
<reference evidence="12" key="2">
    <citation type="journal article" date="2013" name="PLoS Genet.">
        <title>Comparative genome structure, secondary metabolite, and effector coding capacity across Cochliobolus pathogens.</title>
        <authorList>
            <person name="Condon B.J."/>
            <person name="Leng Y."/>
            <person name="Wu D."/>
            <person name="Bushley K.E."/>
            <person name="Ohm R.A."/>
            <person name="Otillar R."/>
            <person name="Martin J."/>
            <person name="Schackwitz W."/>
            <person name="Grimwood J."/>
            <person name="MohdZainudin N."/>
            <person name="Xue C."/>
            <person name="Wang R."/>
            <person name="Manning V.A."/>
            <person name="Dhillon B."/>
            <person name="Tu Z.J."/>
            <person name="Steffenson B.J."/>
            <person name="Salamov A."/>
            <person name="Sun H."/>
            <person name="Lowry S."/>
            <person name="LaButti K."/>
            <person name="Han J."/>
            <person name="Copeland A."/>
            <person name="Lindquist E."/>
            <person name="Barry K."/>
            <person name="Schmutz J."/>
            <person name="Baker S.E."/>
            <person name="Ciuffetti L.M."/>
            <person name="Grigoriev I.V."/>
            <person name="Zhong S."/>
            <person name="Turgeon B.G."/>
        </authorList>
    </citation>
    <scope>NUCLEOTIDE SEQUENCE [LARGE SCALE GENOMIC DNA]</scope>
    <source>
        <strain evidence="12">C5 / ATCC 48332 / race O</strain>
    </source>
</reference>
<feature type="domain" description="C2H2-type" evidence="10">
    <location>
        <begin position="2"/>
        <end position="29"/>
    </location>
</feature>
<evidence type="ECO:0000256" key="4">
    <source>
        <dbReference type="ARBA" id="ARBA00023163"/>
    </source>
</evidence>
<evidence type="ECO:0000256" key="3">
    <source>
        <dbReference type="ARBA" id="ARBA00023015"/>
    </source>
</evidence>
<reference evidence="11 12" key="1">
    <citation type="journal article" date="2012" name="PLoS Pathog.">
        <title>Diverse lifestyles and strategies of plant pathogenesis encoded in the genomes of eighteen Dothideomycetes fungi.</title>
        <authorList>
            <person name="Ohm R.A."/>
            <person name="Feau N."/>
            <person name="Henrissat B."/>
            <person name="Schoch C.L."/>
            <person name="Horwitz B.A."/>
            <person name="Barry K.W."/>
            <person name="Condon B.J."/>
            <person name="Copeland A.C."/>
            <person name="Dhillon B."/>
            <person name="Glaser F."/>
            <person name="Hesse C.N."/>
            <person name="Kosti I."/>
            <person name="LaButti K."/>
            <person name="Lindquist E.A."/>
            <person name="Lucas S."/>
            <person name="Salamov A.A."/>
            <person name="Bradshaw R.E."/>
            <person name="Ciuffetti L."/>
            <person name="Hamelin R.C."/>
            <person name="Kema G.H.J."/>
            <person name="Lawrence C."/>
            <person name="Scott J.A."/>
            <person name="Spatafora J.W."/>
            <person name="Turgeon B.G."/>
            <person name="de Wit P.J.G.M."/>
            <person name="Zhong S."/>
            <person name="Goodwin S.B."/>
            <person name="Grigoriev I.V."/>
        </authorList>
    </citation>
    <scope>NUCLEOTIDE SEQUENCE [LARGE SCALE GENOMIC DNA]</scope>
    <source>
        <strain evidence="12">C5 / ATCC 48332 / race O</strain>
    </source>
</reference>
<dbReference type="InterPro" id="IPR007219">
    <property type="entry name" value="XnlR_reg_dom"/>
</dbReference>
<keyword evidence="4" id="KW-0804">Transcription</keyword>
<evidence type="ECO:0000259" key="9">
    <source>
        <dbReference type="PROSITE" id="PS50048"/>
    </source>
</evidence>
<evidence type="ECO:0000313" key="11">
    <source>
        <dbReference type="EMBL" id="EMD94376.1"/>
    </source>
</evidence>
<dbReference type="GO" id="GO:0003677">
    <property type="term" value="F:DNA binding"/>
    <property type="evidence" value="ECO:0007669"/>
    <property type="project" value="InterPro"/>
</dbReference>
<dbReference type="GO" id="GO:0008270">
    <property type="term" value="F:zinc ion binding"/>
    <property type="evidence" value="ECO:0007669"/>
    <property type="project" value="UniProtKB-KW"/>
</dbReference>
<dbReference type="Pfam" id="PF00096">
    <property type="entry name" value="zf-C2H2"/>
    <property type="match status" value="1"/>
</dbReference>
<evidence type="ECO:0000259" key="10">
    <source>
        <dbReference type="PROSITE" id="PS50157"/>
    </source>
</evidence>
<keyword evidence="2" id="KW-0862">Zinc</keyword>
<dbReference type="PROSITE" id="PS00463">
    <property type="entry name" value="ZN2_CY6_FUNGAL_1"/>
    <property type="match status" value="1"/>
</dbReference>
<dbReference type="Proteomes" id="UP000016936">
    <property type="component" value="Unassembled WGS sequence"/>
</dbReference>
<evidence type="ECO:0000256" key="7">
    <source>
        <dbReference type="SAM" id="Coils"/>
    </source>
</evidence>
<evidence type="ECO:0000313" key="12">
    <source>
        <dbReference type="Proteomes" id="UP000016936"/>
    </source>
</evidence>
<dbReference type="InterPro" id="IPR001138">
    <property type="entry name" value="Zn2Cys6_DnaBD"/>
</dbReference>
<sequence>MYTCTICNRTYRNQNSLTRHSHSHRNTGKHKCRACGVVFYRRDLLTRHVKLHPDQARTIDASRDTTGAGDSGHCPTRKRCHTACLRCRELRTRCNGQLPCTACQKNHAQCEYSRYSSRLSHLARDSDQPDDAQNALVPEPSQDPANEAATSLSSPPCAPRTRESARGTQPQNRGEYLEQSHSTLLETAIPNVNYFDMPLSQHTDTNFANMGDTSMTDLVSWPWLHENLFLPTDVAMWDSTYFQEADSGPSLPAFLPSSLQAHIVNTENDNPNTHYEGVRHHNEHVTLTPKTSQYRVIQDMVTYACGNSSQPSSETNRTMFWQHASTQIAAAFELLEPQEQGSRPALFRFYESYGEHFGPLWPLLSPRNLDIDALHPLLFLVLTSIGAMYCGENACNYGAMAHASIRRTLTMPLELEDDDQDFIWLAQARLLTQVTALYFGQSKAFTYAHHLGALLVAQARRMDLFSSKPSGFLLRKFHQMEGVASDDDRLSVWLQLEARRRLAFGIFRVDTYTSVLLHTKPLVSLEEIDLQLPMCDSVWRSDQMPASLCLQMIKFDQTPGRHLWASDIYRIAMDQHESLPPLDPVGQELLLFGLQYPIWRFSKDQELFTRLVGSDEFLANIASPAQSLESPNMNASPSSMHRPRQPSRGAIDAEAHQLDSATRSMEDLMHERKQLNSALEKWERNLALVKTFVRTNLDRSILMSCLLLFHLGFLRLNAPLEELHQIQYRLADNRVVDDSTITAVRTWARSRKGRAVAERACSLRNIIARESKVPESRRVLFNLLAFIGLHHGAVILWAYSESRATGNPAEPQQSPLVLESEDPIYVDTVDSRKILSSYVELYDRVSPAQWSSFAKAADKLSSKKFPLQRH</sequence>
<dbReference type="OMA" id="ARTHTAC"/>
<feature type="region of interest" description="Disordered" evidence="8">
    <location>
        <begin position="121"/>
        <end position="177"/>
    </location>
</feature>
<dbReference type="Gene3D" id="4.10.240.10">
    <property type="entry name" value="Zn(2)-C6 fungal-type DNA-binding domain"/>
    <property type="match status" value="1"/>
</dbReference>
<dbReference type="InterPro" id="IPR036864">
    <property type="entry name" value="Zn2-C6_fun-type_DNA-bd_sf"/>
</dbReference>
<dbReference type="PROSITE" id="PS50157">
    <property type="entry name" value="ZINC_FINGER_C2H2_2"/>
    <property type="match status" value="2"/>
</dbReference>
<dbReference type="PANTHER" id="PTHR47660">
    <property type="entry name" value="TRANSCRIPTION FACTOR WITH C2H2 AND ZN(2)-CYS(6) DNA BINDING DOMAIN (EUROFUNG)-RELATED-RELATED"/>
    <property type="match status" value="1"/>
</dbReference>
<dbReference type="CDD" id="cd00067">
    <property type="entry name" value="GAL4"/>
    <property type="match status" value="1"/>
</dbReference>
<dbReference type="EMBL" id="KB445572">
    <property type="protein sequence ID" value="EMD94376.1"/>
    <property type="molecule type" value="Genomic_DNA"/>
</dbReference>
<dbReference type="SUPFAM" id="SSF57701">
    <property type="entry name" value="Zn2/Cys6 DNA-binding domain"/>
    <property type="match status" value="1"/>
</dbReference>
<name>M2ULA8_COCH5</name>
<feature type="domain" description="C2H2-type" evidence="10">
    <location>
        <begin position="30"/>
        <end position="57"/>
    </location>
</feature>
<evidence type="ECO:0000256" key="8">
    <source>
        <dbReference type="SAM" id="MobiDB-lite"/>
    </source>
</evidence>
<accession>M2ULA8</accession>
<keyword evidence="3" id="KW-0805">Transcription regulation</keyword>
<feature type="compositionally biased region" description="Polar residues" evidence="8">
    <location>
        <begin position="628"/>
        <end position="639"/>
    </location>
</feature>
<keyword evidence="7" id="KW-0175">Coiled coil</keyword>